<evidence type="ECO:0000256" key="4">
    <source>
        <dbReference type="ARBA" id="ARBA00022614"/>
    </source>
</evidence>
<dbReference type="GO" id="GO:0030030">
    <property type="term" value="P:cell projection organization"/>
    <property type="evidence" value="ECO:0007669"/>
    <property type="project" value="UniProtKB-KW"/>
</dbReference>
<keyword evidence="13" id="KW-0175">Coiled coil</keyword>
<evidence type="ECO:0000256" key="14">
    <source>
        <dbReference type="SAM" id="MobiDB-lite"/>
    </source>
</evidence>
<feature type="compositionally biased region" description="Low complexity" evidence="14">
    <location>
        <begin position="344"/>
        <end position="355"/>
    </location>
</feature>
<keyword evidence="16" id="KW-1185">Reference proteome</keyword>
<dbReference type="Pfam" id="PF14580">
    <property type="entry name" value="LRR_9"/>
    <property type="match status" value="1"/>
</dbReference>
<evidence type="ECO:0000313" key="16">
    <source>
        <dbReference type="Proteomes" id="UP000326759"/>
    </source>
</evidence>
<feature type="compositionally biased region" description="Basic and acidic residues" evidence="14">
    <location>
        <begin position="709"/>
        <end position="719"/>
    </location>
</feature>
<feature type="region of interest" description="Disordered" evidence="14">
    <location>
        <begin position="1074"/>
        <end position="1161"/>
    </location>
</feature>
<keyword evidence="6" id="KW-0970">Cilium biogenesis/degradation</keyword>
<feature type="compositionally biased region" description="Low complexity" evidence="14">
    <location>
        <begin position="1108"/>
        <end position="1138"/>
    </location>
</feature>
<gene>
    <name evidence="15" type="ORF">Anas_07208</name>
</gene>
<feature type="compositionally biased region" description="Polar residues" evidence="14">
    <location>
        <begin position="656"/>
        <end position="683"/>
    </location>
</feature>
<comment type="caution">
    <text evidence="15">The sequence shown here is derived from an EMBL/GenBank/DDBJ whole genome shotgun (WGS) entry which is preliminary data.</text>
</comment>
<feature type="compositionally biased region" description="Low complexity" evidence="14">
    <location>
        <begin position="779"/>
        <end position="790"/>
    </location>
</feature>
<dbReference type="Proteomes" id="UP000326759">
    <property type="component" value="Unassembled WGS sequence"/>
</dbReference>
<evidence type="ECO:0000256" key="11">
    <source>
        <dbReference type="ARBA" id="ARBA00068862"/>
    </source>
</evidence>
<dbReference type="PANTHER" id="PTHR10552:SF6">
    <property type="entry name" value="U2 SMALL NUCLEAR RIBONUCLEOPROTEIN A"/>
    <property type="match status" value="1"/>
</dbReference>
<comment type="subcellular location">
    <subcellularLocation>
        <location evidence="2">Cytoplasm</location>
        <location evidence="2">Cytoskeleton</location>
        <location evidence="2">Microtubule organizing center</location>
        <location evidence="2">Centrosome</location>
    </subcellularLocation>
    <subcellularLocation>
        <location evidence="1">Nucleus</location>
    </subcellularLocation>
</comment>
<evidence type="ECO:0000256" key="2">
    <source>
        <dbReference type="ARBA" id="ARBA00004300"/>
    </source>
</evidence>
<dbReference type="PROSITE" id="PS50096">
    <property type="entry name" value="IQ"/>
    <property type="match status" value="1"/>
</dbReference>
<dbReference type="OrthoDB" id="5954088at2759"/>
<feature type="compositionally biased region" description="Basic and acidic residues" evidence="14">
    <location>
        <begin position="758"/>
        <end position="767"/>
    </location>
</feature>
<sequence>MEELVDYNDDDAEVVLDLSGRRLKRLERAPLNQTFATALVLDNNILQNLANLDSYGELERLSLANNQIMRMYWFARMYSLRILNLPNNNIIQIEGLRELHHLIHLNLSGNNIKIMEGLSHSHKLEHLNISGNFITQITDIFMLKNLKELFLHRNRIGSLHRCNKYLPSSLIILTLSDNCIADLNELCYLSHLTNLEQFTFLNNPCLDPLHQIDENGVPVEPPLAFDNRPYVINWCLNLKVLDGYKVTPKESLKAEWLYSQGKGRSFQVGEHSALVQYLSGICLAGGGWGGADLPDEDDKLGKILQLAKQHQQELRHSTVNGHDNSDSSSGPTSSHHEMSAGHKSSSSRAAPFRRSTVIQRSVKRYNDKHRRSNSHHSSTSNHFCSVAGLQQDVNAHSYHVELSSTLYGGDLRTPDTPGLMTQSMDPALLAQLSLAEPHSNLSLKQMSQSLGPEELARSLKQPLSQNDIMSQSLGPDQLKETLELEDGDSSGEKIMDYPVRPTNLFSEGGHDRQKEGPIDGNEGSYLEGSSEFVPAPESIISPEYNMTPSHQMEKHGPTHQASTGLISKTMYSNKFSSRQSQPLRSSLSFQSSPKSTSRSNSVYARPRTTPLRSPAPDSGRNSRPYPRSQSTSSQPITSGNLSPRLRHSPKPAPRSTRVTYSNASDLISGTTGNKQRSSSPSSKHLSDGDSDNTDSEVSVSKLQTIKTVAAERRGRERKSTGMSKSTEDPCSNQEKCNGSPEIRRHHHSRHYKSSHSYSPDKYRDSPQRRRSHSRGRKISNSSGGSLDSLGSCKGPCIAHDHSVTEIQAAVTIQRRWRGFRTRHKNSNVRQIREDIRHLRAEEHIRHLTEKLSKAEAALQREKKLRHLQLDAIRTLWREIQKLQAGGRKEGVNTPSTPMTPLTPLTPLEGGKKVSGAAGKNKVYSEQSVKELTEFCSSLQSQVSELQESLSMVTQVMNAFCNLPVSQSLLTMSQSSGSGVEKSVGEDDINVLSHTQNQLPLKQSVASFTNSIAALTSSIVKIEEVEGCKTAAEAKNNNINVVDGVLSQSEHKAVSKLGNGPSVPPAELGASITSLTSNDLNSTGQDVSTLSNDSNDGVDESHQQDVDLSDSSQSSLSASLSGGNVNNGVSQQQKQQQQQRTTGHPRPSTLPVAQPHNPQTKS</sequence>
<name>A0A5N5SVE7_9CRUS</name>
<feature type="compositionally biased region" description="Polar residues" evidence="14">
    <location>
        <begin position="1074"/>
        <end position="1094"/>
    </location>
</feature>
<feature type="compositionally biased region" description="Low complexity" evidence="14">
    <location>
        <begin position="575"/>
        <end position="593"/>
    </location>
</feature>
<evidence type="ECO:0000256" key="1">
    <source>
        <dbReference type="ARBA" id="ARBA00004123"/>
    </source>
</evidence>
<dbReference type="SMART" id="SM00365">
    <property type="entry name" value="LRR_SD22"/>
    <property type="match status" value="4"/>
</dbReference>
<dbReference type="PROSITE" id="PS51450">
    <property type="entry name" value="LRR"/>
    <property type="match status" value="4"/>
</dbReference>
<comment type="similarity">
    <text evidence="9">Belongs to the U2 small nuclear ribonucleoprotein A family.</text>
</comment>
<keyword evidence="4" id="KW-0433">Leucine-rich repeat</keyword>
<evidence type="ECO:0000256" key="13">
    <source>
        <dbReference type="SAM" id="Coils"/>
    </source>
</evidence>
<dbReference type="CDD" id="cd23767">
    <property type="entry name" value="IQCD"/>
    <property type="match status" value="1"/>
</dbReference>
<proteinExistence type="inferred from homology"/>
<feature type="coiled-coil region" evidence="13">
    <location>
        <begin position="837"/>
        <end position="864"/>
    </location>
</feature>
<feature type="compositionally biased region" description="Low complexity" evidence="14">
    <location>
        <begin position="893"/>
        <end position="907"/>
    </location>
</feature>
<dbReference type="GO" id="GO:0030620">
    <property type="term" value="F:U2 snRNA binding"/>
    <property type="evidence" value="ECO:0007669"/>
    <property type="project" value="InterPro"/>
</dbReference>
<feature type="compositionally biased region" description="Basic residues" evidence="14">
    <location>
        <begin position="768"/>
        <end position="777"/>
    </location>
</feature>
<dbReference type="FunFam" id="3.80.10.10:FF:000165">
    <property type="entry name" value="Centrosomal protein of 97 kDa"/>
    <property type="match status" value="1"/>
</dbReference>
<dbReference type="EMBL" id="SEYY01019495">
    <property type="protein sequence ID" value="KAB7498196.1"/>
    <property type="molecule type" value="Genomic_DNA"/>
</dbReference>
<comment type="function">
    <text evidence="10">Acts as a key negative regulator of ciliogenesis in collaboration with CCP110 by capping the mother centriole thereby preventing cilia formation. Required for recruitment of CCP110 to the centrosome.</text>
</comment>
<evidence type="ECO:0000256" key="7">
    <source>
        <dbReference type="ARBA" id="ARBA00023212"/>
    </source>
</evidence>
<dbReference type="Gene3D" id="3.80.10.10">
    <property type="entry name" value="Ribonuclease Inhibitor"/>
    <property type="match status" value="2"/>
</dbReference>
<evidence type="ECO:0000313" key="15">
    <source>
        <dbReference type="EMBL" id="KAB7498196.1"/>
    </source>
</evidence>
<keyword evidence="7" id="KW-0206">Cytoskeleton</keyword>
<dbReference type="GO" id="GO:0005813">
    <property type="term" value="C:centrosome"/>
    <property type="evidence" value="ECO:0007669"/>
    <property type="project" value="UniProtKB-SubCell"/>
</dbReference>
<feature type="region of interest" description="Disordered" evidence="14">
    <location>
        <begin position="307"/>
        <end position="382"/>
    </location>
</feature>
<feature type="compositionally biased region" description="Basic and acidic residues" evidence="14">
    <location>
        <begin position="508"/>
        <end position="517"/>
    </location>
</feature>
<evidence type="ECO:0000256" key="5">
    <source>
        <dbReference type="ARBA" id="ARBA00022737"/>
    </source>
</evidence>
<evidence type="ECO:0000256" key="6">
    <source>
        <dbReference type="ARBA" id="ARBA00022794"/>
    </source>
</evidence>
<feature type="region of interest" description="Disordered" evidence="14">
    <location>
        <begin position="504"/>
        <end position="561"/>
    </location>
</feature>
<evidence type="ECO:0000256" key="3">
    <source>
        <dbReference type="ARBA" id="ARBA00022490"/>
    </source>
</evidence>
<feature type="compositionally biased region" description="Polar residues" evidence="14">
    <location>
        <begin position="695"/>
        <end position="706"/>
    </location>
</feature>
<keyword evidence="5" id="KW-0677">Repeat</keyword>
<feature type="compositionally biased region" description="Basic residues" evidence="14">
    <location>
        <begin position="743"/>
        <end position="753"/>
    </location>
</feature>
<keyword evidence="3" id="KW-0963">Cytoplasm</keyword>
<dbReference type="PANTHER" id="PTHR10552">
    <property type="entry name" value="U2 SMALL NUCLEAR RIBONUCLEOPROTEIN A"/>
    <property type="match status" value="1"/>
</dbReference>
<feature type="compositionally biased region" description="Polar residues" evidence="14">
    <location>
        <begin position="627"/>
        <end position="641"/>
    </location>
</feature>
<dbReference type="SUPFAM" id="SSF52058">
    <property type="entry name" value="L domain-like"/>
    <property type="match status" value="1"/>
</dbReference>
<feature type="region of interest" description="Disordered" evidence="14">
    <location>
        <begin position="574"/>
        <end position="790"/>
    </location>
</feature>
<dbReference type="InterPro" id="IPR032675">
    <property type="entry name" value="LRR_dom_sf"/>
</dbReference>
<dbReference type="GO" id="GO:0000398">
    <property type="term" value="P:mRNA splicing, via spliceosome"/>
    <property type="evidence" value="ECO:0007669"/>
    <property type="project" value="InterPro"/>
</dbReference>
<dbReference type="AlphaFoldDB" id="A0A5N5SVE7"/>
<feature type="compositionally biased region" description="Basic residues" evidence="14">
    <location>
        <begin position="361"/>
        <end position="374"/>
    </location>
</feature>
<evidence type="ECO:0000256" key="10">
    <source>
        <dbReference type="ARBA" id="ARBA00058656"/>
    </source>
</evidence>
<protein>
    <recommendedName>
        <fullName evidence="11">Centrosomal protein of 97 kDa</fullName>
    </recommendedName>
    <alternativeName>
        <fullName evidence="12">Leucine-rich repeat and IQ domain-containing protein 2</fullName>
    </alternativeName>
</protein>
<dbReference type="InterPro" id="IPR044640">
    <property type="entry name" value="RU2A"/>
</dbReference>
<dbReference type="InterPro" id="IPR001611">
    <property type="entry name" value="Leu-rich_rpt"/>
</dbReference>
<feature type="region of interest" description="Disordered" evidence="14">
    <location>
        <begin position="886"/>
        <end position="914"/>
    </location>
</feature>
<dbReference type="GO" id="GO:0005634">
    <property type="term" value="C:nucleus"/>
    <property type="evidence" value="ECO:0007669"/>
    <property type="project" value="UniProtKB-SubCell"/>
</dbReference>
<organism evidence="15 16">
    <name type="scientific">Armadillidium nasatum</name>
    <dbReference type="NCBI Taxonomy" id="96803"/>
    <lineage>
        <taxon>Eukaryota</taxon>
        <taxon>Metazoa</taxon>
        <taxon>Ecdysozoa</taxon>
        <taxon>Arthropoda</taxon>
        <taxon>Crustacea</taxon>
        <taxon>Multicrustacea</taxon>
        <taxon>Malacostraca</taxon>
        <taxon>Eumalacostraca</taxon>
        <taxon>Peracarida</taxon>
        <taxon>Isopoda</taxon>
        <taxon>Oniscidea</taxon>
        <taxon>Crinocheta</taxon>
        <taxon>Armadillidiidae</taxon>
        <taxon>Armadillidium</taxon>
    </lineage>
</organism>
<reference evidence="15 16" key="1">
    <citation type="journal article" date="2019" name="PLoS Biol.">
        <title>Sex chromosomes control vertical transmission of feminizing Wolbachia symbionts in an isopod.</title>
        <authorList>
            <person name="Becking T."/>
            <person name="Chebbi M.A."/>
            <person name="Giraud I."/>
            <person name="Moumen B."/>
            <person name="Laverre T."/>
            <person name="Caubet Y."/>
            <person name="Peccoud J."/>
            <person name="Gilbert C."/>
            <person name="Cordaux R."/>
        </authorList>
    </citation>
    <scope>NUCLEOTIDE SEQUENCE [LARGE SCALE GENOMIC DNA]</scope>
    <source>
        <strain evidence="15">ANa2</strain>
        <tissue evidence="15">Whole body excluding digestive tract and cuticle</tissue>
    </source>
</reference>
<evidence type="ECO:0000256" key="12">
    <source>
        <dbReference type="ARBA" id="ARBA00076677"/>
    </source>
</evidence>
<evidence type="ECO:0000256" key="8">
    <source>
        <dbReference type="ARBA" id="ARBA00023242"/>
    </source>
</evidence>
<keyword evidence="8" id="KW-0539">Nucleus</keyword>
<accession>A0A5N5SVE7</accession>
<evidence type="ECO:0000256" key="9">
    <source>
        <dbReference type="ARBA" id="ARBA00024196"/>
    </source>
</evidence>
<feature type="compositionally biased region" description="Polar residues" evidence="14">
    <location>
        <begin position="720"/>
        <end position="736"/>
    </location>
</feature>